<comment type="similarity">
    <text evidence="2">Belongs to the chromate ion transporter (CHR) (TC 2.A.51) family.</text>
</comment>
<feature type="transmembrane region" description="Helical" evidence="7">
    <location>
        <begin position="323"/>
        <end position="346"/>
    </location>
</feature>
<comment type="subcellular location">
    <subcellularLocation>
        <location evidence="1">Cell membrane</location>
        <topology evidence="1">Multi-pass membrane protein</topology>
    </subcellularLocation>
</comment>
<dbReference type="InterPro" id="IPR003370">
    <property type="entry name" value="Chromate_transpt"/>
</dbReference>
<name>A0AAE3QDR7_9HYPH</name>
<evidence type="ECO:0000256" key="3">
    <source>
        <dbReference type="ARBA" id="ARBA00022475"/>
    </source>
</evidence>
<sequence>MPSFAETTKVWARIGFLSFGGPAGQIALMHRTIVDEKRWVSEERFLHALNYCMLLPGPEAQQLATYIGWLLHGTRGGLVAGLLFILPGFAVILALSTAYALYHQAEWLQSLFFGLKAAVLAIVIEAVIRIGRRALKARFHRVVAALAFLALFALDVPFPVVIVLAGLAGFVLHGFAPKALVDAATEPSQLPADLAALRAAPPFIRTLGVLVFWVAVWQLPLLLTGAHALKAGFIPEAMGGDANSFAAVFSFFSRMALVTFGGAYAVLAYVAQTAVEHYAWLRPGEMLDGLALAETTPGPLVLVLCYVGFLATFRNPMGLDPVLAGMLGAGLAAWATFVPSFIWIFAGAPYVERLRANTALSGALSAITAAVVGVILNLAIWFALHVLFGEVGRATLLSRTVEAGAAGRVEVPLISIAWPEWQSLDLAALGVSLLAVLLTFRLKVGMVKTLAICAVVGFVLNQFI</sequence>
<feature type="transmembrane region" description="Helical" evidence="7">
    <location>
        <begin position="290"/>
        <end position="311"/>
    </location>
</feature>
<dbReference type="EMBL" id="JALDYZ010000002">
    <property type="protein sequence ID" value="MDI7921695.1"/>
    <property type="molecule type" value="Genomic_DNA"/>
</dbReference>
<feature type="transmembrane region" description="Helical" evidence="7">
    <location>
        <begin position="107"/>
        <end position="130"/>
    </location>
</feature>
<proteinExistence type="inferred from homology"/>
<feature type="transmembrane region" description="Helical" evidence="7">
    <location>
        <begin position="78"/>
        <end position="101"/>
    </location>
</feature>
<evidence type="ECO:0000256" key="6">
    <source>
        <dbReference type="ARBA" id="ARBA00023136"/>
    </source>
</evidence>
<dbReference type="InterPro" id="IPR014047">
    <property type="entry name" value="Chr_Tranpt_l_chain"/>
</dbReference>
<evidence type="ECO:0000256" key="5">
    <source>
        <dbReference type="ARBA" id="ARBA00022989"/>
    </source>
</evidence>
<gene>
    <name evidence="8" type="primary">chrA</name>
    <name evidence="8" type="ORF">MRS75_06295</name>
</gene>
<feature type="transmembrane region" description="Helical" evidence="7">
    <location>
        <begin position="203"/>
        <end position="224"/>
    </location>
</feature>
<evidence type="ECO:0000256" key="1">
    <source>
        <dbReference type="ARBA" id="ARBA00004651"/>
    </source>
</evidence>
<keyword evidence="9" id="KW-1185">Reference proteome</keyword>
<evidence type="ECO:0000256" key="2">
    <source>
        <dbReference type="ARBA" id="ARBA00005262"/>
    </source>
</evidence>
<reference evidence="8" key="1">
    <citation type="submission" date="2022-03" db="EMBL/GenBank/DDBJ databases">
        <title>Fererhizobium litorale gen. nov., sp. nov., isolated from sandy sediments of the Sea of Japan seashore.</title>
        <authorList>
            <person name="Romanenko L."/>
            <person name="Kurilenko V."/>
            <person name="Otstavnykh N."/>
            <person name="Svetashev V."/>
            <person name="Tekutyeva L."/>
            <person name="Isaeva M."/>
            <person name="Mikhailov V."/>
        </authorList>
    </citation>
    <scope>NUCLEOTIDE SEQUENCE</scope>
    <source>
        <strain evidence="8">KMM 9576</strain>
    </source>
</reference>
<feature type="transmembrane region" description="Helical" evidence="7">
    <location>
        <begin position="142"/>
        <end position="172"/>
    </location>
</feature>
<dbReference type="AlphaFoldDB" id="A0AAE3QDR7"/>
<dbReference type="NCBIfam" id="TIGR00937">
    <property type="entry name" value="2A51"/>
    <property type="match status" value="1"/>
</dbReference>
<evidence type="ECO:0000256" key="7">
    <source>
        <dbReference type="SAM" id="Phobius"/>
    </source>
</evidence>
<evidence type="ECO:0000313" key="9">
    <source>
        <dbReference type="Proteomes" id="UP001161580"/>
    </source>
</evidence>
<dbReference type="PIRSF" id="PIRSF004810">
    <property type="entry name" value="ChrA"/>
    <property type="match status" value="1"/>
</dbReference>
<dbReference type="PANTHER" id="PTHR33567:SF3">
    <property type="entry name" value="CHROMATE ION TRANSPORTER (EUROFUNG)"/>
    <property type="match status" value="1"/>
</dbReference>
<dbReference type="GO" id="GO:0005886">
    <property type="term" value="C:plasma membrane"/>
    <property type="evidence" value="ECO:0007669"/>
    <property type="project" value="UniProtKB-SubCell"/>
</dbReference>
<dbReference type="Proteomes" id="UP001161580">
    <property type="component" value="Unassembled WGS sequence"/>
</dbReference>
<keyword evidence="4 7" id="KW-0812">Transmembrane</keyword>
<keyword evidence="5 7" id="KW-1133">Transmembrane helix</keyword>
<organism evidence="8 9">
    <name type="scientific">Ferirhizobium litorale</name>
    <dbReference type="NCBI Taxonomy" id="2927786"/>
    <lineage>
        <taxon>Bacteria</taxon>
        <taxon>Pseudomonadati</taxon>
        <taxon>Pseudomonadota</taxon>
        <taxon>Alphaproteobacteria</taxon>
        <taxon>Hyphomicrobiales</taxon>
        <taxon>Rhizobiaceae</taxon>
        <taxon>Ferirhizobium</taxon>
    </lineage>
</organism>
<dbReference type="PANTHER" id="PTHR33567">
    <property type="entry name" value="CHROMATE ION TRANSPORTER (EUROFUNG)"/>
    <property type="match status" value="1"/>
</dbReference>
<dbReference type="GO" id="GO:0015109">
    <property type="term" value="F:chromate transmembrane transporter activity"/>
    <property type="evidence" value="ECO:0007669"/>
    <property type="project" value="InterPro"/>
</dbReference>
<protein>
    <submittedName>
        <fullName evidence="8">Chromate efflux transporter</fullName>
    </submittedName>
</protein>
<feature type="transmembrane region" description="Helical" evidence="7">
    <location>
        <begin position="245"/>
        <end position="270"/>
    </location>
</feature>
<feature type="transmembrane region" description="Helical" evidence="7">
    <location>
        <begin position="366"/>
        <end position="388"/>
    </location>
</feature>
<evidence type="ECO:0000256" key="4">
    <source>
        <dbReference type="ARBA" id="ARBA00022692"/>
    </source>
</evidence>
<keyword evidence="3" id="KW-1003">Cell membrane</keyword>
<accession>A0AAE3QDR7</accession>
<evidence type="ECO:0000313" key="8">
    <source>
        <dbReference type="EMBL" id="MDI7921695.1"/>
    </source>
</evidence>
<keyword evidence="6 7" id="KW-0472">Membrane</keyword>
<comment type="caution">
    <text evidence="8">The sequence shown here is derived from an EMBL/GenBank/DDBJ whole genome shotgun (WGS) entry which is preliminary data.</text>
</comment>
<dbReference type="Pfam" id="PF02417">
    <property type="entry name" value="Chromate_transp"/>
    <property type="match status" value="2"/>
</dbReference>